<gene>
    <name evidence="2" type="ORF">HID58_088253</name>
</gene>
<protein>
    <submittedName>
        <fullName evidence="2">Uncharacterized protein</fullName>
    </submittedName>
</protein>
<feature type="compositionally biased region" description="Basic and acidic residues" evidence="1">
    <location>
        <begin position="42"/>
        <end position="63"/>
    </location>
</feature>
<feature type="non-terminal residue" evidence="2">
    <location>
        <position position="1"/>
    </location>
</feature>
<accession>A0ABQ7XXI3</accession>
<feature type="compositionally biased region" description="Basic and acidic residues" evidence="1">
    <location>
        <begin position="1"/>
        <end position="28"/>
    </location>
</feature>
<organism evidence="2 3">
    <name type="scientific">Brassica napus</name>
    <name type="common">Rape</name>
    <dbReference type="NCBI Taxonomy" id="3708"/>
    <lineage>
        <taxon>Eukaryota</taxon>
        <taxon>Viridiplantae</taxon>
        <taxon>Streptophyta</taxon>
        <taxon>Embryophyta</taxon>
        <taxon>Tracheophyta</taxon>
        <taxon>Spermatophyta</taxon>
        <taxon>Magnoliopsida</taxon>
        <taxon>eudicotyledons</taxon>
        <taxon>Gunneridae</taxon>
        <taxon>Pentapetalae</taxon>
        <taxon>rosids</taxon>
        <taxon>malvids</taxon>
        <taxon>Brassicales</taxon>
        <taxon>Brassicaceae</taxon>
        <taxon>Brassiceae</taxon>
        <taxon>Brassica</taxon>
    </lineage>
</organism>
<feature type="region of interest" description="Disordered" evidence="1">
    <location>
        <begin position="101"/>
        <end position="137"/>
    </location>
</feature>
<sequence length="360" mass="40583">RGELSARILENGEQRHSKPKAFPRENRQTRKQLRIPPPPKDLVLRSDKPETWRKISASREPKPHSYTSPPYTKQRDSLTVREQYKRGPFLQRELKEWMVKPSTVAASASQEAKRDKDHQNSRTNLSHQDHQLSTKRHQTKEEIIQDLNEATRLYFSCPDPTEAASRRQRVMIGNAKGRLKKLPPANNTLLGLRPDQIFSPTSLASSLREEDDFGLTPPQRKASTSRVHSPPPPGEDRVTTARIRSIIVSPPATSEEASHHHQSQPNPEAHEEVPINEGQNKVKRRTVRISIAKSPQLGPSVLRGASSKKRKLSQLKNSPEGGKKLKIGGSNKDQSTLFAGEPSANRASYSKKTVRRLLKT</sequence>
<evidence type="ECO:0000256" key="1">
    <source>
        <dbReference type="SAM" id="MobiDB-lite"/>
    </source>
</evidence>
<reference evidence="2 3" key="1">
    <citation type="submission" date="2021-05" db="EMBL/GenBank/DDBJ databases">
        <title>Genome Assembly of Synthetic Allotetraploid Brassica napus Reveals Homoeologous Exchanges between Subgenomes.</title>
        <authorList>
            <person name="Davis J.T."/>
        </authorList>
    </citation>
    <scope>NUCLEOTIDE SEQUENCE [LARGE SCALE GENOMIC DNA]</scope>
    <source>
        <strain evidence="3">cv. Da-Ae</strain>
        <tissue evidence="2">Seedling</tissue>
    </source>
</reference>
<evidence type="ECO:0000313" key="2">
    <source>
        <dbReference type="EMBL" id="KAH0859992.1"/>
    </source>
</evidence>
<evidence type="ECO:0000313" key="3">
    <source>
        <dbReference type="Proteomes" id="UP000824890"/>
    </source>
</evidence>
<dbReference type="EMBL" id="JAGKQM010000019">
    <property type="protein sequence ID" value="KAH0859992.1"/>
    <property type="molecule type" value="Genomic_DNA"/>
</dbReference>
<comment type="caution">
    <text evidence="2">The sequence shown here is derived from an EMBL/GenBank/DDBJ whole genome shotgun (WGS) entry which is preliminary data.</text>
</comment>
<feature type="compositionally biased region" description="Basic and acidic residues" evidence="1">
    <location>
        <begin position="111"/>
        <end position="120"/>
    </location>
</feature>
<proteinExistence type="predicted"/>
<name>A0ABQ7XXI3_BRANA</name>
<feature type="region of interest" description="Disordered" evidence="1">
    <location>
        <begin position="204"/>
        <end position="360"/>
    </location>
</feature>
<dbReference type="Proteomes" id="UP000824890">
    <property type="component" value="Unassembled WGS sequence"/>
</dbReference>
<keyword evidence="3" id="KW-1185">Reference proteome</keyword>
<feature type="region of interest" description="Disordered" evidence="1">
    <location>
        <begin position="1"/>
        <end position="80"/>
    </location>
</feature>